<evidence type="ECO:0000313" key="2">
    <source>
        <dbReference type="Proteomes" id="UP000001819"/>
    </source>
</evidence>
<dbReference type="Proteomes" id="UP000001819">
    <property type="component" value="Chromosome 2"/>
</dbReference>
<sequence>MMNLAQRPTNLGKQNGAVVLEVVKVLGRPVTIAEVAQRVSTVYKLPLDLIQPVVAYVLRAGEASGFFECHLGCYSPVPSVVEQLRQDIDEYAAKILAGGKTEISPLMRKLQRLDKTALIPGSRLRLVYLHDAVHPKWISVDDNE</sequence>
<reference evidence="3" key="2">
    <citation type="submission" date="2025-08" db="UniProtKB">
        <authorList>
            <consortium name="RefSeq"/>
        </authorList>
    </citation>
    <scope>IDENTIFICATION</scope>
    <source>
        <strain evidence="3">MV-25-SWS-2005</strain>
        <tissue evidence="3">Whole body</tissue>
    </source>
</reference>
<keyword evidence="2" id="KW-1185">Reference proteome</keyword>
<accession>A0A6I8UN14</accession>
<reference evidence="2" key="1">
    <citation type="submission" date="2024-06" db="UniProtKB">
        <authorList>
            <consortium name="RefSeq"/>
        </authorList>
    </citation>
    <scope>NUCLEOTIDE SEQUENCE [LARGE SCALE GENOMIC DNA]</scope>
    <source>
        <strain evidence="2">MV2-25</strain>
    </source>
</reference>
<evidence type="ECO:0000259" key="1">
    <source>
        <dbReference type="Pfam" id="PF16007"/>
    </source>
</evidence>
<name>A0A6I8UN14_DROPS</name>
<gene>
    <name evidence="3" type="primary">LOC4800780</name>
</gene>
<feature type="domain" description="DUF4777" evidence="1">
    <location>
        <begin position="11"/>
        <end position="76"/>
    </location>
</feature>
<dbReference type="InParanoid" id="A0A6I8UN14"/>
<dbReference type="AlphaFoldDB" id="A0A6I8UN14"/>
<dbReference type="RefSeq" id="XP_001357995.4">
    <property type="nucleotide sequence ID" value="XM_001357958.4"/>
</dbReference>
<organism evidence="2 3">
    <name type="scientific">Drosophila pseudoobscura pseudoobscura</name>
    <name type="common">Fruit fly</name>
    <dbReference type="NCBI Taxonomy" id="46245"/>
    <lineage>
        <taxon>Eukaryota</taxon>
        <taxon>Metazoa</taxon>
        <taxon>Ecdysozoa</taxon>
        <taxon>Arthropoda</taxon>
        <taxon>Hexapoda</taxon>
        <taxon>Insecta</taxon>
        <taxon>Pterygota</taxon>
        <taxon>Neoptera</taxon>
        <taxon>Endopterygota</taxon>
        <taxon>Diptera</taxon>
        <taxon>Brachycera</taxon>
        <taxon>Muscomorpha</taxon>
        <taxon>Ephydroidea</taxon>
        <taxon>Drosophilidae</taxon>
        <taxon>Drosophila</taxon>
        <taxon>Sophophora</taxon>
    </lineage>
</organism>
<dbReference type="Pfam" id="PF16007">
    <property type="entry name" value="DUF4777"/>
    <property type="match status" value="1"/>
</dbReference>
<evidence type="ECO:0000313" key="3">
    <source>
        <dbReference type="RefSeq" id="XP_001357995.4"/>
    </source>
</evidence>
<protein>
    <recommendedName>
        <fullName evidence="1">DUF4777 domain-containing protein</fullName>
    </recommendedName>
</protein>
<dbReference type="InterPro" id="IPR031957">
    <property type="entry name" value="DUF4777"/>
</dbReference>
<proteinExistence type="predicted"/>
<dbReference type="KEGG" id="dpo:4800780"/>